<dbReference type="InterPro" id="IPR007627">
    <property type="entry name" value="RNA_pol_sigma70_r2"/>
</dbReference>
<keyword evidence="3" id="KW-0731">Sigma factor</keyword>
<dbReference type="InterPro" id="IPR013249">
    <property type="entry name" value="RNA_pol_sigma70_r4_t2"/>
</dbReference>
<evidence type="ECO:0000256" key="4">
    <source>
        <dbReference type="ARBA" id="ARBA00023163"/>
    </source>
</evidence>
<dbReference type="AlphaFoldDB" id="A0AAE3QS44"/>
<accession>A0AAE3QS44</accession>
<dbReference type="SUPFAM" id="SSF88946">
    <property type="entry name" value="Sigma2 domain of RNA polymerase sigma factors"/>
    <property type="match status" value="1"/>
</dbReference>
<dbReference type="NCBIfam" id="TIGR02937">
    <property type="entry name" value="sigma70-ECF"/>
    <property type="match status" value="1"/>
</dbReference>
<dbReference type="PANTHER" id="PTHR43133:SF46">
    <property type="entry name" value="RNA POLYMERASE SIGMA-70 FACTOR ECF SUBFAMILY"/>
    <property type="match status" value="1"/>
</dbReference>
<dbReference type="RefSeq" id="WP_313981710.1">
    <property type="nucleotide sequence ID" value="NZ_JASJOS010000008.1"/>
</dbReference>
<dbReference type="Pfam" id="PF04542">
    <property type="entry name" value="Sigma70_r2"/>
    <property type="match status" value="1"/>
</dbReference>
<evidence type="ECO:0000259" key="5">
    <source>
        <dbReference type="Pfam" id="PF04542"/>
    </source>
</evidence>
<dbReference type="InterPro" id="IPR013324">
    <property type="entry name" value="RNA_pol_sigma_r3/r4-like"/>
</dbReference>
<dbReference type="InterPro" id="IPR036388">
    <property type="entry name" value="WH-like_DNA-bd_sf"/>
</dbReference>
<dbReference type="Pfam" id="PF08281">
    <property type="entry name" value="Sigma70_r4_2"/>
    <property type="match status" value="1"/>
</dbReference>
<name>A0AAE3QS44_9BACT</name>
<keyword evidence="4" id="KW-0804">Transcription</keyword>
<organism evidence="7 8">
    <name type="scientific">Xanthocytophaga flava</name>
    <dbReference type="NCBI Taxonomy" id="3048013"/>
    <lineage>
        <taxon>Bacteria</taxon>
        <taxon>Pseudomonadati</taxon>
        <taxon>Bacteroidota</taxon>
        <taxon>Cytophagia</taxon>
        <taxon>Cytophagales</taxon>
        <taxon>Rhodocytophagaceae</taxon>
        <taxon>Xanthocytophaga</taxon>
    </lineage>
</organism>
<dbReference type="InterPro" id="IPR014284">
    <property type="entry name" value="RNA_pol_sigma-70_dom"/>
</dbReference>
<reference evidence="7" key="1">
    <citation type="submission" date="2023-05" db="EMBL/GenBank/DDBJ databases">
        <authorList>
            <person name="Zhang X."/>
        </authorList>
    </citation>
    <scope>NUCLEOTIDE SEQUENCE</scope>
    <source>
        <strain evidence="7">YF14B1</strain>
    </source>
</reference>
<protein>
    <submittedName>
        <fullName evidence="7">Sigma-70 family RNA polymerase sigma factor</fullName>
    </submittedName>
</protein>
<feature type="domain" description="RNA polymerase sigma factor 70 region 4 type 2" evidence="6">
    <location>
        <begin position="115"/>
        <end position="165"/>
    </location>
</feature>
<proteinExistence type="inferred from homology"/>
<dbReference type="GO" id="GO:0003677">
    <property type="term" value="F:DNA binding"/>
    <property type="evidence" value="ECO:0007669"/>
    <property type="project" value="InterPro"/>
</dbReference>
<keyword evidence="2" id="KW-0805">Transcription regulation</keyword>
<evidence type="ECO:0000259" key="6">
    <source>
        <dbReference type="Pfam" id="PF08281"/>
    </source>
</evidence>
<dbReference type="InterPro" id="IPR039425">
    <property type="entry name" value="RNA_pol_sigma-70-like"/>
</dbReference>
<comment type="similarity">
    <text evidence="1">Belongs to the sigma-70 factor family. ECF subfamily.</text>
</comment>
<evidence type="ECO:0000313" key="7">
    <source>
        <dbReference type="EMBL" id="MDJ1482495.1"/>
    </source>
</evidence>
<dbReference type="Proteomes" id="UP001241110">
    <property type="component" value="Unassembled WGS sequence"/>
</dbReference>
<comment type="caution">
    <text evidence="7">The sequence shown here is derived from an EMBL/GenBank/DDBJ whole genome shotgun (WGS) entry which is preliminary data.</text>
</comment>
<evidence type="ECO:0000256" key="2">
    <source>
        <dbReference type="ARBA" id="ARBA00023015"/>
    </source>
</evidence>
<gene>
    <name evidence="7" type="ORF">QNI16_18470</name>
</gene>
<evidence type="ECO:0000256" key="3">
    <source>
        <dbReference type="ARBA" id="ARBA00023082"/>
    </source>
</evidence>
<dbReference type="PANTHER" id="PTHR43133">
    <property type="entry name" value="RNA POLYMERASE ECF-TYPE SIGMA FACTO"/>
    <property type="match status" value="1"/>
</dbReference>
<dbReference type="Gene3D" id="1.10.10.10">
    <property type="entry name" value="Winged helix-like DNA-binding domain superfamily/Winged helix DNA-binding domain"/>
    <property type="match status" value="1"/>
</dbReference>
<feature type="domain" description="RNA polymerase sigma-70 region 2" evidence="5">
    <location>
        <begin position="22"/>
        <end position="88"/>
    </location>
</feature>
<dbReference type="InterPro" id="IPR013325">
    <property type="entry name" value="RNA_pol_sigma_r2"/>
</dbReference>
<dbReference type="CDD" id="cd06171">
    <property type="entry name" value="Sigma70_r4"/>
    <property type="match status" value="1"/>
</dbReference>
<evidence type="ECO:0000313" key="8">
    <source>
        <dbReference type="Proteomes" id="UP001241110"/>
    </source>
</evidence>
<dbReference type="GO" id="GO:0006352">
    <property type="term" value="P:DNA-templated transcription initiation"/>
    <property type="evidence" value="ECO:0007669"/>
    <property type="project" value="InterPro"/>
</dbReference>
<sequence length="180" mass="21154">MHSEQEIIVGCQQQKPAFQEKLYQLYSRKMMAVCMRYTRSRFEAEDIFHEAFVRVFANIRTYNGGSFEGWLRRIFVNTAINHYHKNRKYQDHLDYSLVEESSPAEDDIVSQINSQELLALINQLPEGYRLVFNLYVVEGFTHREIADMLQIAEGTSKSQLAKAKNYLKDLLHKYSISEKC</sequence>
<evidence type="ECO:0000256" key="1">
    <source>
        <dbReference type="ARBA" id="ARBA00010641"/>
    </source>
</evidence>
<dbReference type="GO" id="GO:0016987">
    <property type="term" value="F:sigma factor activity"/>
    <property type="evidence" value="ECO:0007669"/>
    <property type="project" value="UniProtKB-KW"/>
</dbReference>
<dbReference type="EMBL" id="JASJOS010000008">
    <property type="protein sequence ID" value="MDJ1482495.1"/>
    <property type="molecule type" value="Genomic_DNA"/>
</dbReference>
<dbReference type="SUPFAM" id="SSF88659">
    <property type="entry name" value="Sigma3 and sigma4 domains of RNA polymerase sigma factors"/>
    <property type="match status" value="1"/>
</dbReference>
<dbReference type="Gene3D" id="1.10.1740.10">
    <property type="match status" value="1"/>
</dbReference>